<reference evidence="2 3" key="1">
    <citation type="journal article" date="2013" name="Curr. Biol.">
        <title>The Genome of the Foraminiferan Reticulomyxa filosa.</title>
        <authorList>
            <person name="Glockner G."/>
            <person name="Hulsmann N."/>
            <person name="Schleicher M."/>
            <person name="Noegel A.A."/>
            <person name="Eichinger L."/>
            <person name="Gallinger C."/>
            <person name="Pawlowski J."/>
            <person name="Sierra R."/>
            <person name="Euteneuer U."/>
            <person name="Pillet L."/>
            <person name="Moustafa A."/>
            <person name="Platzer M."/>
            <person name="Groth M."/>
            <person name="Szafranski K."/>
            <person name="Schliwa M."/>
        </authorList>
    </citation>
    <scope>NUCLEOTIDE SEQUENCE [LARGE SCALE GENOMIC DNA]</scope>
</reference>
<evidence type="ECO:0000313" key="3">
    <source>
        <dbReference type="Proteomes" id="UP000023152"/>
    </source>
</evidence>
<protein>
    <submittedName>
        <fullName evidence="2">Uncharacterized protein</fullName>
    </submittedName>
</protein>
<accession>X6N8E3</accession>
<proteinExistence type="predicted"/>
<comment type="caution">
    <text evidence="2">The sequence shown here is derived from an EMBL/GenBank/DDBJ whole genome shotgun (WGS) entry which is preliminary data.</text>
</comment>
<feature type="compositionally biased region" description="Basic and acidic residues" evidence="1">
    <location>
        <begin position="7"/>
        <end position="20"/>
    </location>
</feature>
<dbReference type="Proteomes" id="UP000023152">
    <property type="component" value="Unassembled WGS sequence"/>
</dbReference>
<name>X6N8E3_RETFI</name>
<feature type="region of interest" description="Disordered" evidence="1">
    <location>
        <begin position="32"/>
        <end position="51"/>
    </location>
</feature>
<keyword evidence="3" id="KW-1185">Reference proteome</keyword>
<organism evidence="2 3">
    <name type="scientific">Reticulomyxa filosa</name>
    <dbReference type="NCBI Taxonomy" id="46433"/>
    <lineage>
        <taxon>Eukaryota</taxon>
        <taxon>Sar</taxon>
        <taxon>Rhizaria</taxon>
        <taxon>Retaria</taxon>
        <taxon>Foraminifera</taxon>
        <taxon>Monothalamids</taxon>
        <taxon>Reticulomyxidae</taxon>
        <taxon>Reticulomyxa</taxon>
    </lineage>
</organism>
<evidence type="ECO:0000313" key="2">
    <source>
        <dbReference type="EMBL" id="ETO22550.1"/>
    </source>
</evidence>
<dbReference type="EMBL" id="ASPP01010646">
    <property type="protein sequence ID" value="ETO22550.1"/>
    <property type="molecule type" value="Genomic_DNA"/>
</dbReference>
<feature type="compositionally biased region" description="Basic and acidic residues" evidence="1">
    <location>
        <begin position="41"/>
        <end position="51"/>
    </location>
</feature>
<gene>
    <name evidence="2" type="ORF">RFI_14653</name>
</gene>
<evidence type="ECO:0000256" key="1">
    <source>
        <dbReference type="SAM" id="MobiDB-lite"/>
    </source>
</evidence>
<sequence length="291" mass="33840">MYNPTKVPRELSKSDEKEMNNELEKIRQKFETTLEEDEEAHDNKKELAKKLTKEENEITKKYQKKAQDQYNERFMDLQSRIRESLAKKIAMYRDSTFLSNYHHTHKFVKIAEWGGGDDTQSTNQQIKEVIENIECVLKYLPMLIPNGGLDNILRISLHIGNTTLQLPFYHNIMPHPLFTISELSKNEGPDTNGAQIDYSCKRDESALPSDSKDMLIKTLSHCRNLVDLHKKANISQCSNPVLNGNKNLNKFLKIFEKKNKDRNALAFDFKCEMKGHTHIIEKKTSCFLIFT</sequence>
<dbReference type="AlphaFoldDB" id="X6N8E3"/>
<feature type="region of interest" description="Disordered" evidence="1">
    <location>
        <begin position="1"/>
        <end position="20"/>
    </location>
</feature>